<name>A0AAV7LIV9_PLEWA</name>
<protein>
    <submittedName>
        <fullName evidence="2">Uncharacterized protein</fullName>
    </submittedName>
</protein>
<accession>A0AAV7LIV9</accession>
<feature type="coiled-coil region" evidence="1">
    <location>
        <begin position="9"/>
        <end position="78"/>
    </location>
</feature>
<evidence type="ECO:0000313" key="2">
    <source>
        <dbReference type="EMBL" id="KAJ1089313.1"/>
    </source>
</evidence>
<evidence type="ECO:0000256" key="1">
    <source>
        <dbReference type="SAM" id="Coils"/>
    </source>
</evidence>
<proteinExistence type="predicted"/>
<sequence length="283" mass="32230">MEQLLRSLHEDFTTQKQEIAIDLKDLKREVIDLGQLMDTIQQTHDAQEEEMDCQRRGLLTLQDKNQDLQYQIEDLENRSRHSSIQIKGAPAQAVTGTLEDFVVHFFCHMAPALKEQNIVLDRTDRAGRPAGPQGQAQDILTCLHHCKQRLSAYEDTLTEIRDTVSHFLTMKDTPTPNIATLWETLKAVVRGQFMAIAARHNALRHNEHKQLENGIQALAVTHRQTGSLAVRRQLITQHKQLRALNEDKAEYALLHTKQKFYAGGTGQVACWITDSTRRPQSDG</sequence>
<keyword evidence="1" id="KW-0175">Coiled coil</keyword>
<comment type="caution">
    <text evidence="2">The sequence shown here is derived from an EMBL/GenBank/DDBJ whole genome shotgun (WGS) entry which is preliminary data.</text>
</comment>
<gene>
    <name evidence="2" type="ORF">NDU88_002464</name>
</gene>
<reference evidence="2" key="1">
    <citation type="journal article" date="2022" name="bioRxiv">
        <title>Sequencing and chromosome-scale assembly of the giantPleurodeles waltlgenome.</title>
        <authorList>
            <person name="Brown T."/>
            <person name="Elewa A."/>
            <person name="Iarovenko S."/>
            <person name="Subramanian E."/>
            <person name="Araus A.J."/>
            <person name="Petzold A."/>
            <person name="Susuki M."/>
            <person name="Suzuki K.-i.T."/>
            <person name="Hayashi T."/>
            <person name="Toyoda A."/>
            <person name="Oliveira C."/>
            <person name="Osipova E."/>
            <person name="Leigh N.D."/>
            <person name="Simon A."/>
            <person name="Yun M.H."/>
        </authorList>
    </citation>
    <scope>NUCLEOTIDE SEQUENCE</scope>
    <source>
        <strain evidence="2">20211129_DDA</strain>
        <tissue evidence="2">Liver</tissue>
    </source>
</reference>
<keyword evidence="3" id="KW-1185">Reference proteome</keyword>
<dbReference type="Proteomes" id="UP001066276">
    <property type="component" value="Chromosome 11"/>
</dbReference>
<organism evidence="2 3">
    <name type="scientific">Pleurodeles waltl</name>
    <name type="common">Iberian ribbed newt</name>
    <dbReference type="NCBI Taxonomy" id="8319"/>
    <lineage>
        <taxon>Eukaryota</taxon>
        <taxon>Metazoa</taxon>
        <taxon>Chordata</taxon>
        <taxon>Craniata</taxon>
        <taxon>Vertebrata</taxon>
        <taxon>Euteleostomi</taxon>
        <taxon>Amphibia</taxon>
        <taxon>Batrachia</taxon>
        <taxon>Caudata</taxon>
        <taxon>Salamandroidea</taxon>
        <taxon>Salamandridae</taxon>
        <taxon>Pleurodelinae</taxon>
        <taxon>Pleurodeles</taxon>
    </lineage>
</organism>
<evidence type="ECO:0000313" key="3">
    <source>
        <dbReference type="Proteomes" id="UP001066276"/>
    </source>
</evidence>
<dbReference type="EMBL" id="JANPWB010000015">
    <property type="protein sequence ID" value="KAJ1089313.1"/>
    <property type="molecule type" value="Genomic_DNA"/>
</dbReference>
<dbReference type="AlphaFoldDB" id="A0AAV7LIV9"/>